<keyword evidence="12" id="KW-1015">Disulfide bond</keyword>
<evidence type="ECO:0000256" key="6">
    <source>
        <dbReference type="ARBA" id="ARBA00022801"/>
    </source>
</evidence>
<dbReference type="GO" id="GO:0031505">
    <property type="term" value="P:fungal-type cell wall organization"/>
    <property type="evidence" value="ECO:0007669"/>
    <property type="project" value="TreeGrafter"/>
</dbReference>
<dbReference type="CDD" id="cd05474">
    <property type="entry name" value="SAP_like"/>
    <property type="match status" value="1"/>
</dbReference>
<reference evidence="16" key="1">
    <citation type="journal article" date="2023" name="Mol. Phylogenet. Evol.">
        <title>Genome-scale phylogeny and comparative genomics of the fungal order Sordariales.</title>
        <authorList>
            <person name="Hensen N."/>
            <person name="Bonometti L."/>
            <person name="Westerberg I."/>
            <person name="Brannstrom I.O."/>
            <person name="Guillou S."/>
            <person name="Cros-Aarteil S."/>
            <person name="Calhoun S."/>
            <person name="Haridas S."/>
            <person name="Kuo A."/>
            <person name="Mondo S."/>
            <person name="Pangilinan J."/>
            <person name="Riley R."/>
            <person name="LaButti K."/>
            <person name="Andreopoulos B."/>
            <person name="Lipzen A."/>
            <person name="Chen C."/>
            <person name="Yan M."/>
            <person name="Daum C."/>
            <person name="Ng V."/>
            <person name="Clum A."/>
            <person name="Steindorff A."/>
            <person name="Ohm R.A."/>
            <person name="Martin F."/>
            <person name="Silar P."/>
            <person name="Natvig D.O."/>
            <person name="Lalanne C."/>
            <person name="Gautier V."/>
            <person name="Ament-Velasquez S.L."/>
            <person name="Kruys A."/>
            <person name="Hutchinson M.I."/>
            <person name="Powell A.J."/>
            <person name="Barry K."/>
            <person name="Miller A.N."/>
            <person name="Grigoriev I.V."/>
            <person name="Debuchy R."/>
            <person name="Gladieux P."/>
            <person name="Hiltunen Thoren M."/>
            <person name="Johannesson H."/>
        </authorList>
    </citation>
    <scope>NUCLEOTIDE SEQUENCE</scope>
    <source>
        <strain evidence="16">CBS 560.94</strain>
    </source>
</reference>
<dbReference type="Pfam" id="PF00026">
    <property type="entry name" value="Asp"/>
    <property type="match status" value="1"/>
</dbReference>
<proteinExistence type="inferred from homology"/>
<dbReference type="EMBL" id="JAUEPP010000006">
    <property type="protein sequence ID" value="KAK3340731.1"/>
    <property type="molecule type" value="Genomic_DNA"/>
</dbReference>
<dbReference type="GO" id="GO:0006508">
    <property type="term" value="P:proteolysis"/>
    <property type="evidence" value="ECO:0007669"/>
    <property type="project" value="UniProtKB-KW"/>
</dbReference>
<keyword evidence="8" id="KW-0325">Glycoprotein</keyword>
<evidence type="ECO:0000256" key="11">
    <source>
        <dbReference type="PIRSR" id="PIRSR601461-1"/>
    </source>
</evidence>
<dbReference type="SUPFAM" id="SSF50630">
    <property type="entry name" value="Acid proteases"/>
    <property type="match status" value="1"/>
</dbReference>
<dbReference type="InterPro" id="IPR021109">
    <property type="entry name" value="Peptidase_aspartic_dom_sf"/>
</dbReference>
<gene>
    <name evidence="16" type="ORF">B0H65DRAFT_268932</name>
</gene>
<dbReference type="Gene3D" id="2.40.70.10">
    <property type="entry name" value="Acid Proteases"/>
    <property type="match status" value="2"/>
</dbReference>
<evidence type="ECO:0000256" key="13">
    <source>
        <dbReference type="RuleBase" id="RU000454"/>
    </source>
</evidence>
<feature type="disulfide bond" evidence="12">
    <location>
        <begin position="335"/>
        <end position="382"/>
    </location>
</feature>
<dbReference type="InterPro" id="IPR033121">
    <property type="entry name" value="PEPTIDASE_A1"/>
</dbReference>
<dbReference type="GeneID" id="87859878"/>
<feature type="signal peptide" evidence="14">
    <location>
        <begin position="1"/>
        <end position="21"/>
    </location>
</feature>
<feature type="chain" id="PRO_5042150735" description="Probable aspartic-type endopeptidase OPSB" evidence="14">
    <location>
        <begin position="22"/>
        <end position="495"/>
    </location>
</feature>
<evidence type="ECO:0000256" key="12">
    <source>
        <dbReference type="PIRSR" id="PIRSR601461-2"/>
    </source>
</evidence>
<dbReference type="PANTHER" id="PTHR47965">
    <property type="entry name" value="ASPARTYL PROTEASE-RELATED"/>
    <property type="match status" value="1"/>
</dbReference>
<dbReference type="Proteomes" id="UP001278500">
    <property type="component" value="Unassembled WGS sequence"/>
</dbReference>
<evidence type="ECO:0000256" key="9">
    <source>
        <dbReference type="ARBA" id="ARBA00067536"/>
    </source>
</evidence>
<dbReference type="GO" id="GO:0004190">
    <property type="term" value="F:aspartic-type endopeptidase activity"/>
    <property type="evidence" value="ECO:0007669"/>
    <property type="project" value="UniProtKB-KW"/>
</dbReference>
<dbReference type="FunFam" id="2.40.70.10:FF:000011">
    <property type="entry name" value="Aspartic protease"/>
    <property type="match status" value="1"/>
</dbReference>
<evidence type="ECO:0000256" key="14">
    <source>
        <dbReference type="SAM" id="SignalP"/>
    </source>
</evidence>
<feature type="active site" evidence="11">
    <location>
        <position position="297"/>
    </location>
</feature>
<sequence length="495" mass="53188">MRMRRTTILALTASLLSTTEAFTIQQKQNAGAPKVVSLQTERLSVPNPVARDRLRRRGMNEVTLDNVICGYYINVTIGTPGRNFSLHLDTGSSDTWVNAPSSNLCQEKSRPCDFSGTYLANDSSTYEYIGNNFDITYVDGSGARGDYASDTFTIGNTKLNRLQFGIGYSSTNAQGLVGIGYALSEVQTRVGLPTYNNLPVQMVADGLINSNAYSIWLNDLDAPTGTILFGGVDAAKYEGDLLTLPVQTPEKGEYKNLMVTMTGLSLSQSRSSSNGNGNGDNTTQFSKDNLALAVLLDTGSTLSYLPREIVKPLYDAIGVTIMPNPKGNLDAYVPCSFRSSSQSVIFSFSSQLQITVPMSELVLNQTTNNKLPRMPDGVTDACLFGIQERNVNCTGSNTLGDTFLRSAYVVFDLDNNEISMAQTRFNATTTDLKEIKKGKGGVPGAKAVENPVESTSGLSDDEGGIYVNGAAGELRVGMGMAWGLFVGVAMVFLGL</sequence>
<keyword evidence="5 13" id="KW-0064">Aspartyl protease</keyword>
<keyword evidence="3" id="KW-0165">Cleavage on pair of basic residues</keyword>
<evidence type="ECO:0000259" key="15">
    <source>
        <dbReference type="PROSITE" id="PS51767"/>
    </source>
</evidence>
<feature type="domain" description="Peptidase A1" evidence="15">
    <location>
        <begin position="71"/>
        <end position="421"/>
    </location>
</feature>
<evidence type="ECO:0000256" key="4">
    <source>
        <dbReference type="ARBA" id="ARBA00022729"/>
    </source>
</evidence>
<evidence type="ECO:0000256" key="7">
    <source>
        <dbReference type="ARBA" id="ARBA00023145"/>
    </source>
</evidence>
<evidence type="ECO:0000256" key="2">
    <source>
        <dbReference type="ARBA" id="ARBA00022670"/>
    </source>
</evidence>
<evidence type="ECO:0000256" key="3">
    <source>
        <dbReference type="ARBA" id="ARBA00022685"/>
    </source>
</evidence>
<evidence type="ECO:0000256" key="1">
    <source>
        <dbReference type="ARBA" id="ARBA00007447"/>
    </source>
</evidence>
<dbReference type="GO" id="GO:0005576">
    <property type="term" value="C:extracellular region"/>
    <property type="evidence" value="ECO:0007669"/>
    <property type="project" value="TreeGrafter"/>
</dbReference>
<accession>A0AAE0JBB0</accession>
<dbReference type="RefSeq" id="XP_062679673.1">
    <property type="nucleotide sequence ID" value="XM_062822724.1"/>
</dbReference>
<dbReference type="PRINTS" id="PR00792">
    <property type="entry name" value="PEPSIN"/>
</dbReference>
<organism evidence="16 17">
    <name type="scientific">Neurospora tetraspora</name>
    <dbReference type="NCBI Taxonomy" id="94610"/>
    <lineage>
        <taxon>Eukaryota</taxon>
        <taxon>Fungi</taxon>
        <taxon>Dikarya</taxon>
        <taxon>Ascomycota</taxon>
        <taxon>Pezizomycotina</taxon>
        <taxon>Sordariomycetes</taxon>
        <taxon>Sordariomycetidae</taxon>
        <taxon>Sordariales</taxon>
        <taxon>Sordariaceae</taxon>
        <taxon>Neurospora</taxon>
    </lineage>
</organism>
<keyword evidence="2 13" id="KW-0645">Protease</keyword>
<dbReference type="PROSITE" id="PS00141">
    <property type="entry name" value="ASP_PROTEASE"/>
    <property type="match status" value="1"/>
</dbReference>
<evidence type="ECO:0000256" key="8">
    <source>
        <dbReference type="ARBA" id="ARBA00023180"/>
    </source>
</evidence>
<dbReference type="InterPro" id="IPR001461">
    <property type="entry name" value="Aspartic_peptidase_A1"/>
</dbReference>
<comment type="caution">
    <text evidence="16">The sequence shown here is derived from an EMBL/GenBank/DDBJ whole genome shotgun (WGS) entry which is preliminary data.</text>
</comment>
<dbReference type="GO" id="GO:0009277">
    <property type="term" value="C:fungal-type cell wall"/>
    <property type="evidence" value="ECO:0007669"/>
    <property type="project" value="TreeGrafter"/>
</dbReference>
<evidence type="ECO:0000313" key="17">
    <source>
        <dbReference type="Proteomes" id="UP001278500"/>
    </source>
</evidence>
<dbReference type="PROSITE" id="PS51767">
    <property type="entry name" value="PEPTIDASE_A1"/>
    <property type="match status" value="1"/>
</dbReference>
<protein>
    <recommendedName>
        <fullName evidence="10">Probable aspartic-type endopeptidase OPSB</fullName>
    </recommendedName>
    <alternativeName>
        <fullName evidence="9">Probable aspartic-type endopeptidase opsB</fullName>
    </alternativeName>
</protein>
<dbReference type="InterPro" id="IPR001969">
    <property type="entry name" value="Aspartic_peptidase_AS"/>
</dbReference>
<evidence type="ECO:0000256" key="5">
    <source>
        <dbReference type="ARBA" id="ARBA00022750"/>
    </source>
</evidence>
<keyword evidence="4 14" id="KW-0732">Signal</keyword>
<evidence type="ECO:0000256" key="10">
    <source>
        <dbReference type="ARBA" id="ARBA00068059"/>
    </source>
</evidence>
<dbReference type="InterPro" id="IPR033876">
    <property type="entry name" value="SAP-like"/>
</dbReference>
<name>A0AAE0JBB0_9PEZI</name>
<dbReference type="PANTHER" id="PTHR47965:SF12">
    <property type="entry name" value="ASPARTIC PROTEINASE 3-RELATED"/>
    <property type="match status" value="1"/>
</dbReference>
<keyword evidence="6 13" id="KW-0378">Hydrolase</keyword>
<feature type="active site" evidence="11">
    <location>
        <position position="89"/>
    </location>
</feature>
<keyword evidence="17" id="KW-1185">Reference proteome</keyword>
<comment type="similarity">
    <text evidence="1 13">Belongs to the peptidase A1 family.</text>
</comment>
<keyword evidence="7" id="KW-0865">Zymogen</keyword>
<dbReference type="AlphaFoldDB" id="A0AAE0JBB0"/>
<evidence type="ECO:0000313" key="16">
    <source>
        <dbReference type="EMBL" id="KAK3340731.1"/>
    </source>
</evidence>
<reference evidence="16" key="2">
    <citation type="submission" date="2023-06" db="EMBL/GenBank/DDBJ databases">
        <authorList>
            <consortium name="Lawrence Berkeley National Laboratory"/>
            <person name="Haridas S."/>
            <person name="Hensen N."/>
            <person name="Bonometti L."/>
            <person name="Westerberg I."/>
            <person name="Brannstrom I.O."/>
            <person name="Guillou S."/>
            <person name="Cros-Aarteil S."/>
            <person name="Calhoun S."/>
            <person name="Kuo A."/>
            <person name="Mondo S."/>
            <person name="Pangilinan J."/>
            <person name="Riley R."/>
            <person name="Labutti K."/>
            <person name="Andreopoulos B."/>
            <person name="Lipzen A."/>
            <person name="Chen C."/>
            <person name="Yanf M."/>
            <person name="Daum C."/>
            <person name="Ng V."/>
            <person name="Clum A."/>
            <person name="Steindorff A."/>
            <person name="Ohm R."/>
            <person name="Martin F."/>
            <person name="Silar P."/>
            <person name="Natvig D."/>
            <person name="Lalanne C."/>
            <person name="Gautier V."/>
            <person name="Ament-Velasquez S.L."/>
            <person name="Kruys A."/>
            <person name="Hutchinson M.I."/>
            <person name="Powell A.J."/>
            <person name="Barry K."/>
            <person name="Miller A.N."/>
            <person name="Grigoriev I.V."/>
            <person name="Debuchy R."/>
            <person name="Gladieux P."/>
            <person name="Thoren M.H."/>
            <person name="Johannesson H."/>
        </authorList>
    </citation>
    <scope>NUCLEOTIDE SEQUENCE</scope>
    <source>
        <strain evidence="16">CBS 560.94</strain>
    </source>
</reference>